<dbReference type="EMBL" id="LAZR01047327">
    <property type="protein sequence ID" value="KKK94472.1"/>
    <property type="molecule type" value="Genomic_DNA"/>
</dbReference>
<organism evidence="1">
    <name type="scientific">marine sediment metagenome</name>
    <dbReference type="NCBI Taxonomy" id="412755"/>
    <lineage>
        <taxon>unclassified sequences</taxon>
        <taxon>metagenomes</taxon>
        <taxon>ecological metagenomes</taxon>
    </lineage>
</organism>
<reference evidence="1" key="1">
    <citation type="journal article" date="2015" name="Nature">
        <title>Complex archaea that bridge the gap between prokaryotes and eukaryotes.</title>
        <authorList>
            <person name="Spang A."/>
            <person name="Saw J.H."/>
            <person name="Jorgensen S.L."/>
            <person name="Zaremba-Niedzwiedzka K."/>
            <person name="Martijn J."/>
            <person name="Lind A.E."/>
            <person name="van Eijk R."/>
            <person name="Schleper C."/>
            <person name="Guy L."/>
            <person name="Ettema T.J."/>
        </authorList>
    </citation>
    <scope>NUCLEOTIDE SEQUENCE</scope>
</reference>
<evidence type="ECO:0000313" key="1">
    <source>
        <dbReference type="EMBL" id="KKK94472.1"/>
    </source>
</evidence>
<proteinExistence type="predicted"/>
<protein>
    <submittedName>
        <fullName evidence="1">Uncharacterized protein</fullName>
    </submittedName>
</protein>
<accession>A0A0F8ZKZ9</accession>
<name>A0A0F8ZKZ9_9ZZZZ</name>
<comment type="caution">
    <text evidence="1">The sequence shown here is derived from an EMBL/GenBank/DDBJ whole genome shotgun (WGS) entry which is preliminary data.</text>
</comment>
<sequence>MSFPDWSTKQSSEQKKKMLSVLRHLLEEKLLQCSKIESNDTIIQQILRIRSEIGTGFGKYTAALDYYGNYLEEEQIETSSPQGFDFGKQGWGRFIEMQILNLRLSTGVNSVTDALILSNAYFNSINARYNLPTQEYFRGEDIIGNKLLSRMGRNFVNNGLQVDEAGTLTDLEIKNMEKFQKNWRNQLIEVNEVDRKYYESISEDSADWWHLMQHYDEIDGTRKK</sequence>
<gene>
    <name evidence="1" type="ORF">LCGC14_2682520</name>
</gene>
<dbReference type="AlphaFoldDB" id="A0A0F8ZKZ9"/>